<name>A0ABD2KMD5_HETSC</name>
<feature type="domain" description="PI3K/PI4K catalytic" evidence="3">
    <location>
        <begin position="169"/>
        <end position="343"/>
    </location>
</feature>
<reference evidence="4 5" key="1">
    <citation type="submission" date="2024-10" db="EMBL/GenBank/DDBJ databases">
        <authorList>
            <person name="Kim D."/>
        </authorList>
    </citation>
    <scope>NUCLEOTIDE SEQUENCE [LARGE SCALE GENOMIC DNA]</scope>
    <source>
        <strain evidence="4">Taebaek</strain>
    </source>
</reference>
<comment type="caution">
    <text evidence="4">The sequence shown here is derived from an EMBL/GenBank/DDBJ whole genome shotgun (WGS) entry which is preliminary data.</text>
</comment>
<evidence type="ECO:0000313" key="5">
    <source>
        <dbReference type="Proteomes" id="UP001620645"/>
    </source>
</evidence>
<sequence length="343" mass="38258">MSALNNKQLEQILSMRTTIGRLESDLEFQNLNQQLLLAKQIDSYMVDLKRSEDTRWATPTPAGDAPNKVSNEWRCNYYSLDNDGHFDGTVNHRSLTNNSLSHLTSLDHCHALDLSSKLTAHTDQSLFYAFGVSEYEHSVAQRAVPFVRRVGHAQCSHSNRPAFQCRTVAVADCAIFNSLTKPIKRIINGRRGQFGFIYKAGDALRQDAVVLQLVRAMNDIWLSVQLDLRMVLFRCLPTGSKKGLMIELVPSCKTLREIQIVSSGAVAVFKDEVLNEWLARQNPYEAALENVRRSCVGWCVATYVLGIGDRHNDNILATCSTSTSANTLATGKWLPALNGVQSL</sequence>
<keyword evidence="1" id="KW-0808">Transferase</keyword>
<dbReference type="EMBL" id="JBICCN010000013">
    <property type="protein sequence ID" value="KAL3103584.1"/>
    <property type="molecule type" value="Genomic_DNA"/>
</dbReference>
<dbReference type="SUPFAM" id="SSF56112">
    <property type="entry name" value="Protein kinase-like (PK-like)"/>
    <property type="match status" value="1"/>
</dbReference>
<dbReference type="Pfam" id="PF00454">
    <property type="entry name" value="PI3_PI4_kinase"/>
    <property type="match status" value="1"/>
</dbReference>
<dbReference type="Gene3D" id="1.10.1070.11">
    <property type="entry name" value="Phosphatidylinositol 3-/4-kinase, catalytic domain"/>
    <property type="match status" value="1"/>
</dbReference>
<evidence type="ECO:0000256" key="1">
    <source>
        <dbReference type="ARBA" id="ARBA00022679"/>
    </source>
</evidence>
<dbReference type="Proteomes" id="UP001620645">
    <property type="component" value="Unassembled WGS sequence"/>
</dbReference>
<evidence type="ECO:0000256" key="2">
    <source>
        <dbReference type="ARBA" id="ARBA00022777"/>
    </source>
</evidence>
<dbReference type="Gene3D" id="3.30.1010.10">
    <property type="entry name" value="Phosphatidylinositol 3-kinase Catalytic Subunit, Chain A, domain 4"/>
    <property type="match status" value="1"/>
</dbReference>
<protein>
    <recommendedName>
        <fullName evidence="3">PI3K/PI4K catalytic domain-containing protein</fullName>
    </recommendedName>
</protein>
<keyword evidence="2" id="KW-0418">Kinase</keyword>
<dbReference type="InterPro" id="IPR011009">
    <property type="entry name" value="Kinase-like_dom_sf"/>
</dbReference>
<dbReference type="PANTHER" id="PTHR10048">
    <property type="entry name" value="PHOSPHATIDYLINOSITOL KINASE"/>
    <property type="match status" value="1"/>
</dbReference>
<dbReference type="InterPro" id="IPR018936">
    <property type="entry name" value="PI3/4_kinase_CS"/>
</dbReference>
<evidence type="ECO:0000259" key="3">
    <source>
        <dbReference type="PROSITE" id="PS50290"/>
    </source>
</evidence>
<dbReference type="AlphaFoldDB" id="A0ABD2KMD5"/>
<dbReference type="PROSITE" id="PS00916">
    <property type="entry name" value="PI3_4_KINASE_2"/>
    <property type="match status" value="1"/>
</dbReference>
<evidence type="ECO:0000313" key="4">
    <source>
        <dbReference type="EMBL" id="KAL3103584.1"/>
    </source>
</evidence>
<dbReference type="PANTHER" id="PTHR10048:SF14">
    <property type="entry name" value="LD28067P"/>
    <property type="match status" value="1"/>
</dbReference>
<keyword evidence="5" id="KW-1185">Reference proteome</keyword>
<organism evidence="4 5">
    <name type="scientific">Heterodera schachtii</name>
    <name type="common">Sugarbeet cyst nematode worm</name>
    <name type="synonym">Tylenchus schachtii</name>
    <dbReference type="NCBI Taxonomy" id="97005"/>
    <lineage>
        <taxon>Eukaryota</taxon>
        <taxon>Metazoa</taxon>
        <taxon>Ecdysozoa</taxon>
        <taxon>Nematoda</taxon>
        <taxon>Chromadorea</taxon>
        <taxon>Rhabditida</taxon>
        <taxon>Tylenchina</taxon>
        <taxon>Tylenchomorpha</taxon>
        <taxon>Tylenchoidea</taxon>
        <taxon>Heteroderidae</taxon>
        <taxon>Heteroderinae</taxon>
        <taxon>Heterodera</taxon>
    </lineage>
</organism>
<dbReference type="PROSITE" id="PS50290">
    <property type="entry name" value="PI3_4_KINASE_3"/>
    <property type="match status" value="1"/>
</dbReference>
<dbReference type="InterPro" id="IPR036940">
    <property type="entry name" value="PI3/4_kinase_cat_sf"/>
</dbReference>
<dbReference type="GO" id="GO:0016301">
    <property type="term" value="F:kinase activity"/>
    <property type="evidence" value="ECO:0007669"/>
    <property type="project" value="UniProtKB-KW"/>
</dbReference>
<dbReference type="SMART" id="SM00146">
    <property type="entry name" value="PI3Kc"/>
    <property type="match status" value="1"/>
</dbReference>
<dbReference type="InterPro" id="IPR015433">
    <property type="entry name" value="PI3/4_kinase"/>
</dbReference>
<proteinExistence type="predicted"/>
<accession>A0ABD2KMD5</accession>
<gene>
    <name evidence="4" type="ORF">niasHS_000767</name>
</gene>
<dbReference type="InterPro" id="IPR000403">
    <property type="entry name" value="PI3/4_kinase_cat_dom"/>
</dbReference>